<evidence type="ECO:0000313" key="3">
    <source>
        <dbReference type="Proteomes" id="UP001595075"/>
    </source>
</evidence>
<name>A0ABR4CTV8_9HELO</name>
<comment type="caution">
    <text evidence="2">The sequence shown here is derived from an EMBL/GenBank/DDBJ whole genome shotgun (WGS) entry which is preliminary data.</text>
</comment>
<dbReference type="Pfam" id="PF06687">
    <property type="entry name" value="SUR7"/>
    <property type="match status" value="1"/>
</dbReference>
<gene>
    <name evidence="2" type="ORF">VTL71DRAFT_10566</name>
</gene>
<dbReference type="EMBL" id="JAZHXI010000003">
    <property type="protein sequence ID" value="KAL2073242.1"/>
    <property type="molecule type" value="Genomic_DNA"/>
</dbReference>
<feature type="transmembrane region" description="Helical" evidence="1">
    <location>
        <begin position="219"/>
        <end position="242"/>
    </location>
</feature>
<evidence type="ECO:0000256" key="1">
    <source>
        <dbReference type="SAM" id="Phobius"/>
    </source>
</evidence>
<dbReference type="PANTHER" id="PTHR28019">
    <property type="entry name" value="CELL MEMBRANE PROTEIN YLR413W-RELATED"/>
    <property type="match status" value="1"/>
</dbReference>
<reference evidence="2 3" key="1">
    <citation type="journal article" date="2024" name="Commun. Biol.">
        <title>Comparative genomic analysis of thermophilic fungi reveals convergent evolutionary adaptations and gene losses.</title>
        <authorList>
            <person name="Steindorff A.S."/>
            <person name="Aguilar-Pontes M.V."/>
            <person name="Robinson A.J."/>
            <person name="Andreopoulos B."/>
            <person name="LaButti K."/>
            <person name="Kuo A."/>
            <person name="Mondo S."/>
            <person name="Riley R."/>
            <person name="Otillar R."/>
            <person name="Haridas S."/>
            <person name="Lipzen A."/>
            <person name="Grimwood J."/>
            <person name="Schmutz J."/>
            <person name="Clum A."/>
            <person name="Reid I.D."/>
            <person name="Moisan M.C."/>
            <person name="Butler G."/>
            <person name="Nguyen T.T.M."/>
            <person name="Dewar K."/>
            <person name="Conant G."/>
            <person name="Drula E."/>
            <person name="Henrissat B."/>
            <person name="Hansel C."/>
            <person name="Singer S."/>
            <person name="Hutchinson M.I."/>
            <person name="de Vries R.P."/>
            <person name="Natvig D.O."/>
            <person name="Powell A.J."/>
            <person name="Tsang A."/>
            <person name="Grigoriev I.V."/>
        </authorList>
    </citation>
    <scope>NUCLEOTIDE SEQUENCE [LARGE SCALE GENOMIC DNA]</scope>
    <source>
        <strain evidence="2 3">CBS 494.80</strain>
    </source>
</reference>
<feature type="transmembrane region" description="Helical" evidence="1">
    <location>
        <begin position="262"/>
        <end position="289"/>
    </location>
</feature>
<dbReference type="Proteomes" id="UP001595075">
    <property type="component" value="Unassembled WGS sequence"/>
</dbReference>
<organism evidence="2 3">
    <name type="scientific">Oculimacula yallundae</name>
    <dbReference type="NCBI Taxonomy" id="86028"/>
    <lineage>
        <taxon>Eukaryota</taxon>
        <taxon>Fungi</taxon>
        <taxon>Dikarya</taxon>
        <taxon>Ascomycota</taxon>
        <taxon>Pezizomycotina</taxon>
        <taxon>Leotiomycetes</taxon>
        <taxon>Helotiales</taxon>
        <taxon>Ploettnerulaceae</taxon>
        <taxon>Oculimacula</taxon>
    </lineage>
</organism>
<dbReference type="PANTHER" id="PTHR28019:SF2">
    <property type="entry name" value="CELL MEMBRANE PROTEIN YLR413W-RELATED"/>
    <property type="match status" value="1"/>
</dbReference>
<proteinExistence type="predicted"/>
<keyword evidence="1" id="KW-0472">Membrane</keyword>
<dbReference type="InterPro" id="IPR052413">
    <property type="entry name" value="SUR7_domain"/>
</dbReference>
<sequence length="338" mass="37822">MALPTFRSLAARRQNKKNVQANGVTAGPEDTSERTLTPTYTPGVDIKKATLTRKIWIMISCFCFFVSVIFLLLTIIGNINNKPVIQNTYFYSLDLTNIIPASANDIMLVNSLARSLGLHDFYQVGLWNFCEGYNDEGITYCSPTRARFWFNPVEVLLNELLSGATIALPADITRILTLVRIASQVMFGFFITGICMNFVSIFIAPLALRSRWWSFPLTFWTFVAALLTTAASIIGTVMAVIFRNVATSQPDLNISADIGEQMFAFIWTASGFSIFGFLIHLGMSCCCASRRDVRTGRRKGRLSAYGDAGADEKKRPFNQRQWAKMPKFMRRKTSGEAV</sequence>
<accession>A0ABR4CTV8</accession>
<protein>
    <recommendedName>
        <fullName evidence="4">Integral membrane protein</fullName>
    </recommendedName>
</protein>
<evidence type="ECO:0008006" key="4">
    <source>
        <dbReference type="Google" id="ProtNLM"/>
    </source>
</evidence>
<keyword evidence="3" id="KW-1185">Reference proteome</keyword>
<dbReference type="InterPro" id="IPR009571">
    <property type="entry name" value="SUR7/Rim9-like_fungi"/>
</dbReference>
<keyword evidence="1" id="KW-1133">Transmembrane helix</keyword>
<keyword evidence="1" id="KW-0812">Transmembrane</keyword>
<evidence type="ECO:0000313" key="2">
    <source>
        <dbReference type="EMBL" id="KAL2073242.1"/>
    </source>
</evidence>
<feature type="transmembrane region" description="Helical" evidence="1">
    <location>
        <begin position="55"/>
        <end position="76"/>
    </location>
</feature>
<feature type="transmembrane region" description="Helical" evidence="1">
    <location>
        <begin position="185"/>
        <end position="207"/>
    </location>
</feature>